<evidence type="ECO:0000256" key="5">
    <source>
        <dbReference type="ARBA" id="ARBA00023139"/>
    </source>
</evidence>
<dbReference type="AlphaFoldDB" id="A0A4S2APN0"/>
<dbReference type="Pfam" id="PF08842">
    <property type="entry name" value="Mfa2"/>
    <property type="match status" value="1"/>
</dbReference>
<evidence type="ECO:0000256" key="7">
    <source>
        <dbReference type="ARBA" id="ARBA00023288"/>
    </source>
</evidence>
<dbReference type="GO" id="GO:0009279">
    <property type="term" value="C:cell outer membrane"/>
    <property type="evidence" value="ECO:0007669"/>
    <property type="project" value="UniProtKB-SubCell"/>
</dbReference>
<dbReference type="RefSeq" id="WP_136014267.1">
    <property type="nucleotide sequence ID" value="NZ_BLLS01000003.1"/>
</dbReference>
<evidence type="ECO:0000256" key="1">
    <source>
        <dbReference type="ARBA" id="ARBA00004442"/>
    </source>
</evidence>
<evidence type="ECO:0000313" key="9">
    <source>
        <dbReference type="EMBL" id="TGY02782.1"/>
    </source>
</evidence>
<keyword evidence="10" id="KW-1185">Reference proteome</keyword>
<evidence type="ECO:0000256" key="2">
    <source>
        <dbReference type="ARBA" id="ARBA00007248"/>
    </source>
</evidence>
<evidence type="ECO:0000256" key="6">
    <source>
        <dbReference type="ARBA" id="ARBA00023237"/>
    </source>
</evidence>
<dbReference type="EMBL" id="BLLS01000003">
    <property type="protein sequence ID" value="GFH84873.1"/>
    <property type="molecule type" value="Genomic_DNA"/>
</dbReference>
<keyword evidence="3" id="KW-0732">Signal</keyword>
<keyword evidence="6" id="KW-0998">Cell outer membrane</keyword>
<dbReference type="Gene3D" id="2.60.40.2090">
    <property type="match status" value="1"/>
</dbReference>
<dbReference type="EMBL" id="SRZA01000027">
    <property type="protein sequence ID" value="TGY02782.1"/>
    <property type="molecule type" value="Genomic_DNA"/>
</dbReference>
<dbReference type="Proteomes" id="UP000491181">
    <property type="component" value="Unassembled WGS sequence"/>
</dbReference>
<name>A0A4S2APN0_9BACE</name>
<comment type="similarity">
    <text evidence="2">Belongs to the bacteroidetes fimbrillin superfamily. FimB/Mfa2 family.</text>
</comment>
<accession>A0A4S2APN0</accession>
<dbReference type="InterPro" id="IPR014941">
    <property type="entry name" value="FimB/Mfa2/Mfa3"/>
</dbReference>
<proteinExistence type="inferred from homology"/>
<reference evidence="8 11" key="2">
    <citation type="journal article" date="2020" name="Microbiome">
        <title>Single-cell genomics of uncultured bacteria reveals dietary fiber responders in the mouse gut microbiota.</title>
        <authorList>
            <person name="Chijiiwa R."/>
            <person name="Hosokawa M."/>
            <person name="Kogawa M."/>
            <person name="Nishikawa Y."/>
            <person name="Ide K."/>
            <person name="Sakanashi C."/>
            <person name="Takahashi K."/>
            <person name="Takeyama H."/>
        </authorList>
    </citation>
    <scope>NUCLEOTIDE SEQUENCE [LARGE SCALE GENOMIC DNA]</scope>
    <source>
        <strain evidence="8">IMSAGC_001</strain>
    </source>
</reference>
<keyword evidence="4" id="KW-0472">Membrane</keyword>
<gene>
    <name evidence="9" type="ORF">E5356_10065</name>
    <name evidence="8" type="ORF">IMSAGC001_00268</name>
</gene>
<evidence type="ECO:0000313" key="11">
    <source>
        <dbReference type="Proteomes" id="UP000491181"/>
    </source>
</evidence>
<dbReference type="Proteomes" id="UP000305751">
    <property type="component" value="Unassembled WGS sequence"/>
</dbReference>
<protein>
    <submittedName>
        <fullName evidence="9">Uncharacterized protein</fullName>
    </submittedName>
</protein>
<organism evidence="9 10">
    <name type="scientific">Bacteroides acidifaciens</name>
    <dbReference type="NCBI Taxonomy" id="85831"/>
    <lineage>
        <taxon>Bacteria</taxon>
        <taxon>Pseudomonadati</taxon>
        <taxon>Bacteroidota</taxon>
        <taxon>Bacteroidia</taxon>
        <taxon>Bacteroidales</taxon>
        <taxon>Bacteroidaceae</taxon>
        <taxon>Bacteroides</taxon>
    </lineage>
</organism>
<comment type="caution">
    <text evidence="9">The sequence shown here is derived from an EMBL/GenBank/DDBJ whole genome shotgun (WGS) entry which is preliminary data.</text>
</comment>
<comment type="subcellular location">
    <subcellularLocation>
        <location evidence="1">Cell outer membrane</location>
    </subcellularLocation>
</comment>
<sequence length="63" mass="7389">MKQKSNKNEFIVCAKAYIQYLDRQDSYTLLFFVKSLTTGIPQICPRMKVNGWNIRLNDSELES</sequence>
<evidence type="ECO:0000256" key="3">
    <source>
        <dbReference type="ARBA" id="ARBA00022729"/>
    </source>
</evidence>
<evidence type="ECO:0000313" key="8">
    <source>
        <dbReference type="EMBL" id="GFH84873.1"/>
    </source>
</evidence>
<keyword evidence="7" id="KW-0449">Lipoprotein</keyword>
<keyword evidence="5" id="KW-0564">Palmitate</keyword>
<evidence type="ECO:0000256" key="4">
    <source>
        <dbReference type="ARBA" id="ARBA00023136"/>
    </source>
</evidence>
<evidence type="ECO:0000313" key="10">
    <source>
        <dbReference type="Proteomes" id="UP000305751"/>
    </source>
</evidence>
<reference evidence="9 10" key="1">
    <citation type="submission" date="2019-04" db="EMBL/GenBank/DDBJ databases">
        <title>Microbes associate with the intestines of laboratory mice.</title>
        <authorList>
            <person name="Navarre W."/>
            <person name="Wong E."/>
            <person name="Huang K."/>
            <person name="Tropini C."/>
            <person name="Ng K."/>
            <person name="Yu B."/>
        </authorList>
    </citation>
    <scope>NUCLEOTIDE SEQUENCE [LARGE SCALE GENOMIC DNA]</scope>
    <source>
        <strain evidence="9 10">NM70_E10</strain>
    </source>
</reference>